<organism evidence="2 3">
    <name type="scientific">Lapidilactobacillus gannanensis</name>
    <dbReference type="NCBI Taxonomy" id="2486002"/>
    <lineage>
        <taxon>Bacteria</taxon>
        <taxon>Bacillati</taxon>
        <taxon>Bacillota</taxon>
        <taxon>Bacilli</taxon>
        <taxon>Lactobacillales</taxon>
        <taxon>Lactobacillaceae</taxon>
        <taxon>Lapidilactobacillus</taxon>
    </lineage>
</organism>
<accession>A0ABW4BP02</accession>
<evidence type="ECO:0000256" key="1">
    <source>
        <dbReference type="SAM" id="Phobius"/>
    </source>
</evidence>
<comment type="caution">
    <text evidence="2">The sequence shown here is derived from an EMBL/GenBank/DDBJ whole genome shotgun (WGS) entry which is preliminary data.</text>
</comment>
<sequence length="135" mass="15654">MMKFIKQHGYLCFVVLVIGLLAGGYLYKQSVLEIPVISVSHQQQKLVRHEKNEDQLTDFEAYVERKMSVHFTQQQVQTAALYLVGACLATLILEPLIVYLVYQNRPAGQVKRRPGHHYNVVRIDRDVDSHFKLWS</sequence>
<dbReference type="RefSeq" id="WP_125648642.1">
    <property type="nucleotide sequence ID" value="NZ_JBHTOH010000037.1"/>
</dbReference>
<keyword evidence="1" id="KW-1133">Transmembrane helix</keyword>
<gene>
    <name evidence="2" type="ORF">ACFQ4R_06185</name>
</gene>
<evidence type="ECO:0000313" key="3">
    <source>
        <dbReference type="Proteomes" id="UP001597191"/>
    </source>
</evidence>
<dbReference type="Proteomes" id="UP001597191">
    <property type="component" value="Unassembled WGS sequence"/>
</dbReference>
<keyword evidence="1" id="KW-0812">Transmembrane</keyword>
<reference evidence="3" key="1">
    <citation type="journal article" date="2019" name="Int. J. Syst. Evol. Microbiol.">
        <title>The Global Catalogue of Microorganisms (GCM) 10K type strain sequencing project: providing services to taxonomists for standard genome sequencing and annotation.</title>
        <authorList>
            <consortium name="The Broad Institute Genomics Platform"/>
            <consortium name="The Broad Institute Genome Sequencing Center for Infectious Disease"/>
            <person name="Wu L."/>
            <person name="Ma J."/>
        </authorList>
    </citation>
    <scope>NUCLEOTIDE SEQUENCE [LARGE SCALE GENOMIC DNA]</scope>
    <source>
        <strain evidence="3">CCM 8937</strain>
    </source>
</reference>
<feature type="transmembrane region" description="Helical" evidence="1">
    <location>
        <begin position="79"/>
        <end position="102"/>
    </location>
</feature>
<keyword evidence="1" id="KW-0472">Membrane</keyword>
<protein>
    <submittedName>
        <fullName evidence="2">Uncharacterized protein</fullName>
    </submittedName>
</protein>
<evidence type="ECO:0000313" key="2">
    <source>
        <dbReference type="EMBL" id="MFD1411187.1"/>
    </source>
</evidence>
<name>A0ABW4BP02_9LACO</name>
<feature type="transmembrane region" description="Helical" evidence="1">
    <location>
        <begin position="9"/>
        <end position="27"/>
    </location>
</feature>
<dbReference type="EMBL" id="JBHTOH010000037">
    <property type="protein sequence ID" value="MFD1411187.1"/>
    <property type="molecule type" value="Genomic_DNA"/>
</dbReference>
<proteinExistence type="predicted"/>
<keyword evidence="3" id="KW-1185">Reference proteome</keyword>